<dbReference type="PANTHER" id="PTHR31286">
    <property type="entry name" value="GLYCINE-RICH CELL WALL STRUCTURAL PROTEIN 1.8-LIKE"/>
    <property type="match status" value="1"/>
</dbReference>
<evidence type="ECO:0000313" key="3">
    <source>
        <dbReference type="EMBL" id="KAF4403808.1"/>
    </source>
</evidence>
<dbReference type="EMBL" id="JAATIP010000173">
    <property type="protein sequence ID" value="KAF4363665.1"/>
    <property type="molecule type" value="Genomic_DNA"/>
</dbReference>
<dbReference type="EMBL" id="JAATIQ010000002">
    <property type="protein sequence ID" value="KAF4403808.1"/>
    <property type="molecule type" value="Genomic_DNA"/>
</dbReference>
<feature type="domain" description="DUF4283" evidence="1">
    <location>
        <begin position="41"/>
        <end position="98"/>
    </location>
</feature>
<dbReference type="Pfam" id="PF14111">
    <property type="entry name" value="DUF4283"/>
    <property type="match status" value="1"/>
</dbReference>
<organism evidence="2 4">
    <name type="scientific">Cannabis sativa</name>
    <name type="common">Hemp</name>
    <name type="synonym">Marijuana</name>
    <dbReference type="NCBI Taxonomy" id="3483"/>
    <lineage>
        <taxon>Eukaryota</taxon>
        <taxon>Viridiplantae</taxon>
        <taxon>Streptophyta</taxon>
        <taxon>Embryophyta</taxon>
        <taxon>Tracheophyta</taxon>
        <taxon>Spermatophyta</taxon>
        <taxon>Magnoliopsida</taxon>
        <taxon>eudicotyledons</taxon>
        <taxon>Gunneridae</taxon>
        <taxon>Pentapetalae</taxon>
        <taxon>rosids</taxon>
        <taxon>fabids</taxon>
        <taxon>Rosales</taxon>
        <taxon>Cannabaceae</taxon>
        <taxon>Cannabis</taxon>
    </lineage>
</organism>
<evidence type="ECO:0000313" key="4">
    <source>
        <dbReference type="Proteomes" id="UP000525078"/>
    </source>
</evidence>
<evidence type="ECO:0000313" key="5">
    <source>
        <dbReference type="Proteomes" id="UP000583929"/>
    </source>
</evidence>
<protein>
    <recommendedName>
        <fullName evidence="1">DUF4283 domain-containing protein</fullName>
    </recommendedName>
</protein>
<dbReference type="InterPro" id="IPR025558">
    <property type="entry name" value="DUF4283"/>
</dbReference>
<reference evidence="4 5" key="1">
    <citation type="journal article" date="2020" name="bioRxiv">
        <title>Sequence and annotation of 42 cannabis genomes reveals extensive copy number variation in cannabinoid synthesis and pathogen resistance genes.</title>
        <authorList>
            <person name="Mckernan K.J."/>
            <person name="Helbert Y."/>
            <person name="Kane L.T."/>
            <person name="Ebling H."/>
            <person name="Zhang L."/>
            <person name="Liu B."/>
            <person name="Eaton Z."/>
            <person name="Mclaughlin S."/>
            <person name="Kingan S."/>
            <person name="Baybayan P."/>
            <person name="Concepcion G."/>
            <person name="Jordan M."/>
            <person name="Riva A."/>
            <person name="Barbazuk W."/>
            <person name="Harkins T."/>
        </authorList>
    </citation>
    <scope>NUCLEOTIDE SEQUENCE [LARGE SCALE GENOMIC DNA]</scope>
    <source>
        <strain evidence="4 5">cv. Jamaican Lion 4</strain>
        <strain evidence="3">Father</strain>
        <strain evidence="2">Mother</strain>
        <tissue evidence="2">Leaf</tissue>
    </source>
</reference>
<dbReference type="Proteomes" id="UP000525078">
    <property type="component" value="Unassembled WGS sequence"/>
</dbReference>
<dbReference type="PANTHER" id="PTHR31286:SF153">
    <property type="entry name" value="DUF4283 DOMAIN PROTEIN"/>
    <property type="match status" value="1"/>
</dbReference>
<evidence type="ECO:0000259" key="1">
    <source>
        <dbReference type="Pfam" id="PF14111"/>
    </source>
</evidence>
<evidence type="ECO:0000313" key="2">
    <source>
        <dbReference type="EMBL" id="KAF4363665.1"/>
    </source>
</evidence>
<comment type="caution">
    <text evidence="2">The sequence shown here is derived from an EMBL/GenBank/DDBJ whole genome shotgun (WGS) entry which is preliminary data.</text>
</comment>
<proteinExistence type="predicted"/>
<dbReference type="Proteomes" id="UP000583929">
    <property type="component" value="Unassembled WGS sequence"/>
</dbReference>
<dbReference type="InterPro" id="IPR040256">
    <property type="entry name" value="At4g02000-like"/>
</dbReference>
<keyword evidence="5" id="KW-1185">Reference proteome</keyword>
<sequence length="356" mass="40401">MASSSSTTRELEEAWTGIRLDEEDGEEYIFEGPAEGEPIFQHIMADLWKPVRGMYVKELSPNLFLFQFYHEMDIHRVITGSPWTFDRKHLILERLKEGDNPKAMKLDKMEMWVQIHDLQPGCMTEAVVRAAGAYLGGFVETDPNNFIGVWKDYLRLVGSRWLRSGRAEEMSDSGVFNVGPVNGGIDPQVTAVNNNFGPNSQGSLHENLILNVETTNHSSQGSKGRYGTTATLNIISPIPLENDTLTINHTPIFLEPTTFQHSSSRIQFRFENSWNHEPMCYEIVQDCWCNNPLLSIQEKIRACASKLASWGKEYTVWATNKSSTRFAFVQEALKFASVEGQEQHFAVDMALKIVTW</sequence>
<accession>A0A7J6EZ84</accession>
<gene>
    <name evidence="2" type="ORF">F8388_026273</name>
    <name evidence="3" type="ORF">G4B88_014264</name>
</gene>
<name>A0A7J6EZ84_CANSA</name>
<dbReference type="AlphaFoldDB" id="A0A7J6EZ84"/>